<organism evidence="1 4">
    <name type="scientific">Synechococcus phage S-CBP4</name>
    <dbReference type="NCBI Taxonomy" id="754059"/>
    <lineage>
        <taxon>Viruses</taxon>
        <taxon>Duplodnaviria</taxon>
        <taxon>Heunggongvirae</taxon>
        <taxon>Uroviricota</taxon>
        <taxon>Caudoviricetes</taxon>
        <taxon>Autographivirales</taxon>
        <taxon>Sechaudvirinae</taxon>
        <taxon>Poseidonvirus</taxon>
        <taxon>Poseidonvirus SCBP4</taxon>
    </lineage>
</organism>
<evidence type="ECO:0000313" key="4">
    <source>
        <dbReference type="Proteomes" id="UP000297198"/>
    </source>
</evidence>
<evidence type="ECO:0000313" key="1">
    <source>
        <dbReference type="EMBL" id="AGF91730.1"/>
    </source>
</evidence>
<dbReference type="RefSeq" id="YP_009103777.1">
    <property type="nucleotide sequence ID" value="NC_025464.1"/>
</dbReference>
<dbReference type="EMBL" id="HM559717">
    <property type="protein sequence ID" value="AGF91730.1"/>
    <property type="molecule type" value="Genomic_DNA"/>
</dbReference>
<sequence>MKLSTNYTINANISHVGYYTGDNSFTFYTEDDEQIEIYGADVGNVICFARNFFVVDLKGTPKARLGEHQLRNLNEIKDALTEYLKEETDEASK</sequence>
<proteinExistence type="predicted"/>
<reference evidence="3" key="2">
    <citation type="submission" date="2012-12" db="EMBL/GenBank/DDBJ databases">
        <title>Genomics of marine cyanopodoviruses.</title>
        <authorList>
            <person name="Huang S."/>
            <person name="Chen F."/>
        </authorList>
    </citation>
    <scope>NUCLEOTIDE SEQUENCE [LARGE SCALE GENOMIC DNA]</scope>
</reference>
<gene>
    <name evidence="2" type="ORF">S-CBP4_0006</name>
    <name evidence="1" type="ORF">SVPG_00048</name>
</gene>
<dbReference type="KEGG" id="vg:22112660"/>
<dbReference type="EMBL" id="KC310804">
    <property type="protein sequence ID" value="AGK86615.1"/>
    <property type="molecule type" value="Genomic_DNA"/>
</dbReference>
<evidence type="ECO:0000313" key="2">
    <source>
        <dbReference type="EMBL" id="AGK86615.1"/>
    </source>
</evidence>
<reference evidence="2 3" key="3">
    <citation type="journal article" date="2015" name="PLoS ONE">
        <title>Comparative Genomic and Phylogenomic Analyses Reveal a Conserved Core Genome Shared by Estuarine and Oceanic Cyanopodoviruses.</title>
        <authorList>
            <person name="Huang S."/>
            <person name="Zhang S."/>
            <person name="Jiao N."/>
            <person name="Chen F."/>
        </authorList>
    </citation>
    <scope>NUCLEOTIDE SEQUENCE [LARGE SCALE GENOMIC DNA]</scope>
</reference>
<dbReference type="Proteomes" id="UP000297198">
    <property type="component" value="Segment"/>
</dbReference>
<dbReference type="OrthoDB" id="33315at10239"/>
<accession>M1PLA6</accession>
<evidence type="ECO:0000313" key="3">
    <source>
        <dbReference type="Proteomes" id="UP000030043"/>
    </source>
</evidence>
<dbReference type="Proteomes" id="UP000030043">
    <property type="component" value="Segment"/>
</dbReference>
<keyword evidence="4" id="KW-1185">Reference proteome</keyword>
<protein>
    <submittedName>
        <fullName evidence="1">Uncharacterized protein</fullName>
    </submittedName>
</protein>
<name>M1PLA6_9CAUD</name>
<dbReference type="GeneID" id="22112660"/>
<reference evidence="1 4" key="1">
    <citation type="submission" date="2010-11" db="EMBL/GenBank/DDBJ databases">
        <title>The Genome Sequence of Synechococcus phage S-CBP4.</title>
        <authorList>
            <consortium name="The Broad Institute Genome Sequencing Platform"/>
            <person name="Henn M.R."/>
            <person name="Chen F."/>
            <person name="Wang K."/>
            <person name="Levin J."/>
            <person name="Malboeuf C."/>
            <person name="Casali M."/>
            <person name="Russ C."/>
            <person name="Lennon N."/>
            <person name="Chapman S.B."/>
            <person name="Erlich R."/>
            <person name="Young S.K."/>
            <person name="Yandava C."/>
            <person name="Zeng Q."/>
            <person name="Alvarado L."/>
            <person name="Anderson S."/>
            <person name="Berlin A."/>
            <person name="Chen Z."/>
            <person name="Freedman E."/>
            <person name="Gellesch M."/>
            <person name="Goldberg J."/>
            <person name="Green L."/>
            <person name="Griggs A."/>
            <person name="Gujja S."/>
            <person name="Heilman E.R."/>
            <person name="Heiman D."/>
            <person name="Hollinger A."/>
            <person name="Howarth C."/>
            <person name="Larson L."/>
            <person name="Mehta T."/>
            <person name="Pearson M."/>
            <person name="Roberts A."/>
            <person name="Ryan E."/>
            <person name="Saif S."/>
            <person name="Shea T."/>
            <person name="Shenoy N."/>
            <person name="Sisk P."/>
            <person name="Stolte C."/>
            <person name="Sykes S."/>
            <person name="White J."/>
            <person name="Haas B."/>
            <person name="Nusbaum C."/>
            <person name="Birren B."/>
        </authorList>
    </citation>
    <scope>NUCLEOTIDE SEQUENCE [LARGE SCALE GENOMIC DNA]</scope>
    <source>
        <strain evidence="1 4">S-CBP4</strain>
    </source>
</reference>